<keyword evidence="18" id="KW-1133">Transmembrane helix</keyword>
<feature type="domain" description="Plant heme peroxidase family profile" evidence="19">
    <location>
        <begin position="53"/>
        <end position="361"/>
    </location>
</feature>
<evidence type="ECO:0000256" key="10">
    <source>
        <dbReference type="ARBA" id="ARBA00023283"/>
    </source>
</evidence>
<feature type="disulfide bond" evidence="16">
    <location>
        <begin position="149"/>
        <end position="357"/>
    </location>
</feature>
<dbReference type="AlphaFoldDB" id="A0A835S114"/>
<evidence type="ECO:0000313" key="23">
    <source>
        <dbReference type="Proteomes" id="UP000639772"/>
    </source>
</evidence>
<evidence type="ECO:0000256" key="7">
    <source>
        <dbReference type="ARBA" id="ARBA00023002"/>
    </source>
</evidence>
<dbReference type="InterPro" id="IPR033905">
    <property type="entry name" value="Secretory_peroxidase"/>
</dbReference>
<dbReference type="Gene3D" id="1.10.520.10">
    <property type="match status" value="1"/>
</dbReference>
<dbReference type="PROSITE" id="PS50873">
    <property type="entry name" value="PEROXIDASE_4"/>
    <property type="match status" value="1"/>
</dbReference>
<dbReference type="PANTHER" id="PTHR31517:SF84">
    <property type="entry name" value="PEROXIDASE"/>
    <property type="match status" value="1"/>
</dbReference>
<feature type="binding site" description="axial binding residue" evidence="14">
    <location>
        <position position="221"/>
    </location>
    <ligand>
        <name>heme b</name>
        <dbReference type="ChEBI" id="CHEBI:60344"/>
    </ligand>
    <ligandPart>
        <name>Fe</name>
        <dbReference type="ChEBI" id="CHEBI:18248"/>
    </ligandPart>
</feature>
<keyword evidence="18" id="KW-0812">Transmembrane</keyword>
<comment type="catalytic activity">
    <reaction evidence="1 17">
        <text>2 a phenolic donor + H2O2 = 2 a phenolic radical donor + 2 H2O</text>
        <dbReference type="Rhea" id="RHEA:56136"/>
        <dbReference type="ChEBI" id="CHEBI:15377"/>
        <dbReference type="ChEBI" id="CHEBI:16240"/>
        <dbReference type="ChEBI" id="CHEBI:139520"/>
        <dbReference type="ChEBI" id="CHEBI:139521"/>
        <dbReference type="EC" id="1.11.1.7"/>
    </reaction>
</comment>
<dbReference type="GO" id="GO:0046872">
    <property type="term" value="F:metal ion binding"/>
    <property type="evidence" value="ECO:0007669"/>
    <property type="project" value="UniProtKB-UniRule"/>
</dbReference>
<keyword evidence="10" id="KW-0873">Pyrrolidone carboxylic acid</keyword>
<evidence type="ECO:0000256" key="13">
    <source>
        <dbReference type="PIRSR" id="PIRSR600823-2"/>
    </source>
</evidence>
<dbReference type="PROSITE" id="PS00435">
    <property type="entry name" value="PEROXIDASE_1"/>
    <property type="match status" value="1"/>
</dbReference>
<comment type="function">
    <text evidence="17">Removal of H(2)O(2), oxidation of toxic reductants, biosynthesis and degradation of lignin, suberization, auxin catabolism, response to environmental stresses such as wounding, pathogen attack and oxidative stress.</text>
</comment>
<keyword evidence="17" id="KW-0964">Secreted</keyword>
<dbReference type="Proteomes" id="UP000639772">
    <property type="component" value="Chromosome 1"/>
</dbReference>
<dbReference type="CDD" id="cd00693">
    <property type="entry name" value="secretory_peroxidase"/>
    <property type="match status" value="1"/>
</dbReference>
<dbReference type="Pfam" id="PF00141">
    <property type="entry name" value="peroxidase"/>
    <property type="match status" value="1"/>
</dbReference>
<dbReference type="Proteomes" id="UP000636800">
    <property type="component" value="Chromosome 1"/>
</dbReference>
<dbReference type="InterPro" id="IPR019793">
    <property type="entry name" value="Peroxidases_heam-ligand_BS"/>
</dbReference>
<reference evidence="22 23" key="1">
    <citation type="journal article" date="2020" name="Nat. Food">
        <title>A phased Vanilla planifolia genome enables genetic improvement of flavour and production.</title>
        <authorList>
            <person name="Hasing T."/>
            <person name="Tang H."/>
            <person name="Brym M."/>
            <person name="Khazi F."/>
            <person name="Huang T."/>
            <person name="Chambers A.H."/>
        </authorList>
    </citation>
    <scope>NUCLEOTIDE SEQUENCE [LARGE SCALE GENOMIC DNA]</scope>
    <source>
        <tissue evidence="20">Leaf</tissue>
    </source>
</reference>
<evidence type="ECO:0000256" key="4">
    <source>
        <dbReference type="ARBA" id="ARBA00022617"/>
    </source>
</evidence>
<dbReference type="GO" id="GO:0042744">
    <property type="term" value="P:hydrogen peroxide catabolic process"/>
    <property type="evidence" value="ECO:0007669"/>
    <property type="project" value="UniProtKB-KW"/>
</dbReference>
<feature type="binding site" evidence="14">
    <location>
        <position position="98"/>
    </location>
    <ligand>
        <name>Ca(2+)</name>
        <dbReference type="ChEBI" id="CHEBI:29108"/>
        <label>1</label>
    </ligand>
</feature>
<dbReference type="InterPro" id="IPR000823">
    <property type="entry name" value="Peroxidase_pln"/>
</dbReference>
<feature type="binding site" evidence="14">
    <location>
        <position position="95"/>
    </location>
    <ligand>
        <name>Ca(2+)</name>
        <dbReference type="ChEBI" id="CHEBI:29108"/>
        <label>1</label>
    </ligand>
</feature>
<dbReference type="EMBL" id="JADCNL010000001">
    <property type="protein sequence ID" value="KAG0495603.1"/>
    <property type="molecule type" value="Genomic_DNA"/>
</dbReference>
<evidence type="ECO:0000256" key="2">
    <source>
        <dbReference type="ARBA" id="ARBA00006873"/>
    </source>
</evidence>
<comment type="similarity">
    <text evidence="17">Belongs to the peroxidase family. Classical plant (class III) peroxidase subfamily.</text>
</comment>
<sequence length="361" mass="39502">MLPYSFFPYACFLLATTFVFSGGPRSSIMVELSSCGLCFFLLLPASAIAAGGQLRHNFYESSCPSAESVVRLIVEDFYRYDHSVVAGLIRLFFHDCFVTGCDGSILLDETPSGEPVEKASPGNVGLNGEQVIDVAKSFLERLCPGTVSCADILAFASRDAAVVFGIPSYPVAGGRRDGTDSRAEQVGQELPKPFFDAERQTEMFEKKGFTQREMVVLAGAHSIGGAHCSSFQYRLYNHSAGRALDPYIKRNYALHLKQRCPVAGALYSLQPVNPGMKVGFGEEVGQRLDGSYYGGLLRGEGLLESDQALVKERTTRQLVRNMSKHPGKWAQEFAQAMEKLGKVDVLTGDEGEVRKVCRFVN</sequence>
<feature type="transmembrane region" description="Helical" evidence="18">
    <location>
        <begin position="35"/>
        <end position="54"/>
    </location>
</feature>
<feature type="binding site" evidence="13">
    <location>
        <position position="191"/>
    </location>
    <ligand>
        <name>substrate</name>
    </ligand>
</feature>
<keyword evidence="11 17" id="KW-0376">Hydrogen peroxide</keyword>
<evidence type="ECO:0000313" key="21">
    <source>
        <dbReference type="EMBL" id="KAG0500247.1"/>
    </source>
</evidence>
<comment type="similarity">
    <text evidence="2">Belongs to the peroxidase family. Ascorbate peroxidase subfamily.</text>
</comment>
<feature type="binding site" evidence="14">
    <location>
        <position position="104"/>
    </location>
    <ligand>
        <name>Ca(2+)</name>
        <dbReference type="ChEBI" id="CHEBI:29108"/>
        <label>1</label>
    </ligand>
</feature>
<evidence type="ECO:0000256" key="6">
    <source>
        <dbReference type="ARBA" id="ARBA00022837"/>
    </source>
</evidence>
<evidence type="ECO:0000256" key="1">
    <source>
        <dbReference type="ARBA" id="ARBA00000189"/>
    </source>
</evidence>
<evidence type="ECO:0000256" key="16">
    <source>
        <dbReference type="PIRSR" id="PIRSR600823-5"/>
    </source>
</evidence>
<evidence type="ECO:0000256" key="17">
    <source>
        <dbReference type="RuleBase" id="RU362060"/>
    </source>
</evidence>
<organism evidence="20 22">
    <name type="scientific">Vanilla planifolia</name>
    <name type="common">Vanilla</name>
    <dbReference type="NCBI Taxonomy" id="51239"/>
    <lineage>
        <taxon>Eukaryota</taxon>
        <taxon>Viridiplantae</taxon>
        <taxon>Streptophyta</taxon>
        <taxon>Embryophyta</taxon>
        <taxon>Tracheophyta</taxon>
        <taxon>Spermatophyta</taxon>
        <taxon>Magnoliopsida</taxon>
        <taxon>Liliopsida</taxon>
        <taxon>Asparagales</taxon>
        <taxon>Orchidaceae</taxon>
        <taxon>Vanilloideae</taxon>
        <taxon>Vanilleae</taxon>
        <taxon>Vanilla</taxon>
    </lineage>
</organism>
<keyword evidence="18" id="KW-0472">Membrane</keyword>
<feature type="disulfide bond" evidence="16">
    <location>
        <begin position="228"/>
        <end position="260"/>
    </location>
</feature>
<evidence type="ECO:0000313" key="20">
    <source>
        <dbReference type="EMBL" id="KAG0495603.1"/>
    </source>
</evidence>
<dbReference type="GO" id="GO:0020037">
    <property type="term" value="F:heme binding"/>
    <property type="evidence" value="ECO:0007669"/>
    <property type="project" value="UniProtKB-UniRule"/>
</dbReference>
<feature type="binding site" evidence="14">
    <location>
        <position position="100"/>
    </location>
    <ligand>
        <name>Ca(2+)</name>
        <dbReference type="ChEBI" id="CHEBI:29108"/>
        <label>1</label>
    </ligand>
</feature>
<feature type="transmembrane region" description="Helical" evidence="18">
    <location>
        <begin position="6"/>
        <end position="23"/>
    </location>
</feature>
<dbReference type="PRINTS" id="PR00461">
    <property type="entry name" value="PLPEROXIDASE"/>
</dbReference>
<evidence type="ECO:0000256" key="12">
    <source>
        <dbReference type="PIRSR" id="PIRSR600823-1"/>
    </source>
</evidence>
<dbReference type="Gene3D" id="1.10.420.10">
    <property type="entry name" value="Peroxidase, domain 2"/>
    <property type="match status" value="1"/>
</dbReference>
<evidence type="ECO:0000256" key="5">
    <source>
        <dbReference type="ARBA" id="ARBA00022723"/>
    </source>
</evidence>
<dbReference type="SUPFAM" id="SSF48113">
    <property type="entry name" value="Heme-dependent peroxidases"/>
    <property type="match status" value="1"/>
</dbReference>
<keyword evidence="4 17" id="KW-0349">Heme</keyword>
<gene>
    <name evidence="20" type="ORF">HPP92_000294</name>
    <name evidence="21" type="ORF">HPP92_000319</name>
</gene>
<protein>
    <recommendedName>
        <fullName evidence="17">Peroxidase</fullName>
        <ecNumber evidence="17">1.11.1.7</ecNumber>
    </recommendedName>
</protein>
<feature type="disulfide bond" evidence="16">
    <location>
        <begin position="63"/>
        <end position="143"/>
    </location>
</feature>
<evidence type="ECO:0000256" key="8">
    <source>
        <dbReference type="ARBA" id="ARBA00023004"/>
    </source>
</evidence>
<keyword evidence="5 14" id="KW-0479">Metal-binding</keyword>
<evidence type="ECO:0000256" key="14">
    <source>
        <dbReference type="PIRSR" id="PIRSR600823-3"/>
    </source>
</evidence>
<dbReference type="InterPro" id="IPR010255">
    <property type="entry name" value="Haem_peroxidase_sf"/>
</dbReference>
<comment type="caution">
    <text evidence="20">The sequence shown here is derived from an EMBL/GenBank/DDBJ whole genome shotgun (WGS) entry which is preliminary data.</text>
</comment>
<evidence type="ECO:0000256" key="11">
    <source>
        <dbReference type="ARBA" id="ARBA00023324"/>
    </source>
</evidence>
<dbReference type="InterPro" id="IPR002016">
    <property type="entry name" value="Haem_peroxidase"/>
</dbReference>
<feature type="binding site" evidence="14">
    <location>
        <position position="117"/>
    </location>
    <ligand>
        <name>Ca(2+)</name>
        <dbReference type="ChEBI" id="CHEBI:29108"/>
        <label>1</label>
    </ligand>
</feature>
<comment type="cofactor">
    <cofactor evidence="14 17">
        <name>Ca(2+)</name>
        <dbReference type="ChEBI" id="CHEBI:29108"/>
    </cofactor>
    <text evidence="14 17">Binds 2 calcium ions per subunit.</text>
</comment>
<comment type="cofactor">
    <cofactor evidence="14 17">
        <name>heme b</name>
        <dbReference type="ChEBI" id="CHEBI:60344"/>
    </cofactor>
    <text evidence="14 17">Binds 1 heme b (iron(II)-protoporphyrin IX) group per subunit.</text>
</comment>
<keyword evidence="6 14" id="KW-0106">Calcium</keyword>
<evidence type="ECO:0000256" key="15">
    <source>
        <dbReference type="PIRSR" id="PIRSR600823-4"/>
    </source>
</evidence>
<keyword evidence="9 16" id="KW-1015">Disulfide bond</keyword>
<proteinExistence type="inferred from homology"/>
<evidence type="ECO:0000256" key="3">
    <source>
        <dbReference type="ARBA" id="ARBA00022559"/>
    </source>
</evidence>
<dbReference type="InterPro" id="IPR019794">
    <property type="entry name" value="Peroxidases_AS"/>
</dbReference>
<dbReference type="PRINTS" id="PR00458">
    <property type="entry name" value="PEROXIDASE"/>
</dbReference>
<dbReference type="GO" id="GO:0006979">
    <property type="term" value="P:response to oxidative stress"/>
    <property type="evidence" value="ECO:0007669"/>
    <property type="project" value="UniProtKB-UniRule"/>
</dbReference>
<feature type="binding site" evidence="14">
    <location>
        <position position="102"/>
    </location>
    <ligand>
        <name>Ca(2+)</name>
        <dbReference type="ChEBI" id="CHEBI:29108"/>
        <label>1</label>
    </ligand>
</feature>
<dbReference type="EC" id="1.11.1.7" evidence="17"/>
<evidence type="ECO:0000259" key="19">
    <source>
        <dbReference type="PROSITE" id="PS50873"/>
    </source>
</evidence>
<name>A0A835S114_VANPL</name>
<keyword evidence="8 14" id="KW-0408">Iron</keyword>
<feature type="disulfide bond" evidence="16">
    <location>
        <begin position="96"/>
        <end position="101"/>
    </location>
</feature>
<dbReference type="PANTHER" id="PTHR31517">
    <property type="match status" value="1"/>
</dbReference>
<dbReference type="EMBL" id="JADCNM010000001">
    <property type="protein sequence ID" value="KAG0500247.1"/>
    <property type="molecule type" value="Genomic_DNA"/>
</dbReference>
<dbReference type="PROSITE" id="PS00436">
    <property type="entry name" value="PEROXIDASE_2"/>
    <property type="match status" value="1"/>
</dbReference>
<keyword evidence="7 17" id="KW-0560">Oxidoreductase</keyword>
<keyword evidence="22" id="KW-1185">Reference proteome</keyword>
<dbReference type="GO" id="GO:0005576">
    <property type="term" value="C:extracellular region"/>
    <property type="evidence" value="ECO:0007669"/>
    <property type="project" value="UniProtKB-SubCell"/>
</dbReference>
<dbReference type="FunFam" id="1.10.420.10:FF:000001">
    <property type="entry name" value="Peroxidase"/>
    <property type="match status" value="1"/>
</dbReference>
<evidence type="ECO:0000256" key="18">
    <source>
        <dbReference type="SAM" id="Phobius"/>
    </source>
</evidence>
<dbReference type="OrthoDB" id="2113341at2759"/>
<feature type="site" description="Transition state stabilizer" evidence="15">
    <location>
        <position position="90"/>
    </location>
</feature>
<evidence type="ECO:0000256" key="9">
    <source>
        <dbReference type="ARBA" id="ARBA00023157"/>
    </source>
</evidence>
<keyword evidence="3 17" id="KW-0575">Peroxidase</keyword>
<feature type="active site" description="Proton acceptor" evidence="12">
    <location>
        <position position="94"/>
    </location>
</feature>
<dbReference type="GO" id="GO:0140825">
    <property type="term" value="F:lactoperoxidase activity"/>
    <property type="evidence" value="ECO:0007669"/>
    <property type="project" value="UniProtKB-EC"/>
</dbReference>
<feature type="binding site" evidence="14">
    <location>
        <position position="289"/>
    </location>
    <ligand>
        <name>Ca(2+)</name>
        <dbReference type="ChEBI" id="CHEBI:29108"/>
        <label>2</label>
    </ligand>
</feature>
<evidence type="ECO:0000313" key="22">
    <source>
        <dbReference type="Proteomes" id="UP000636800"/>
    </source>
</evidence>
<accession>A0A835S114</accession>
<comment type="subcellular location">
    <subcellularLocation>
        <location evidence="17">Secreted</location>
    </subcellularLocation>
</comment>